<reference evidence="1" key="1">
    <citation type="submission" date="2023-03" db="EMBL/GenBank/DDBJ databases">
        <authorList>
            <person name="Pearce D."/>
        </authorList>
    </citation>
    <scope>NUCLEOTIDE SEQUENCE</scope>
    <source>
        <strain evidence="1">Mc</strain>
    </source>
</reference>
<dbReference type="Proteomes" id="UP001158598">
    <property type="component" value="Chromosome"/>
</dbReference>
<evidence type="ECO:0000313" key="2">
    <source>
        <dbReference type="Proteomes" id="UP001158598"/>
    </source>
</evidence>
<proteinExistence type="predicted"/>
<evidence type="ECO:0000313" key="1">
    <source>
        <dbReference type="EMBL" id="CAI8820783.1"/>
    </source>
</evidence>
<organism evidence="1 2">
    <name type="scientific">Methylococcus capsulatus</name>
    <dbReference type="NCBI Taxonomy" id="414"/>
    <lineage>
        <taxon>Bacteria</taxon>
        <taxon>Pseudomonadati</taxon>
        <taxon>Pseudomonadota</taxon>
        <taxon>Gammaproteobacteria</taxon>
        <taxon>Methylococcales</taxon>
        <taxon>Methylococcaceae</taxon>
        <taxon>Methylococcus</taxon>
    </lineage>
</organism>
<dbReference type="AlphaFoldDB" id="A0AA35V4G5"/>
<protein>
    <recommendedName>
        <fullName evidence="3">LacI family transcriptional regulator</fullName>
    </recommendedName>
</protein>
<dbReference type="RefSeq" id="WP_282213192.1">
    <property type="nucleotide sequence ID" value="NZ_OX458332.1"/>
</dbReference>
<name>A0AA35V4G5_METCP</name>
<dbReference type="SUPFAM" id="SSF109709">
    <property type="entry name" value="KorB DNA-binding domain-like"/>
    <property type="match status" value="1"/>
</dbReference>
<accession>A0AA35V4G5</accession>
<sequence>MAKKDRGIIIGKPRTVSLPQPAGGVQLETFLPWTLVKRGVKREILTPLGTPAAFREEVQRERKQRQAEQDTPLIRALGLAHYWQRLLDEGKLESLSDIAAAEGMNLSQVSRIARLGRLAPGIVEACLAEKDSGLTLEDLNRWANSFRWPSREWPSA</sequence>
<gene>
    <name evidence="1" type="ORF">MCNOR_1942</name>
</gene>
<evidence type="ECO:0008006" key="3">
    <source>
        <dbReference type="Google" id="ProtNLM"/>
    </source>
</evidence>
<dbReference type="EMBL" id="OX458332">
    <property type="protein sequence ID" value="CAI8820783.1"/>
    <property type="molecule type" value="Genomic_DNA"/>
</dbReference>